<dbReference type="EMBL" id="BSOA01000001">
    <property type="protein sequence ID" value="GLQ86502.1"/>
    <property type="molecule type" value="Genomic_DNA"/>
</dbReference>
<keyword evidence="3" id="KW-1185">Reference proteome</keyword>
<gene>
    <name evidence="2" type="ORF">GCM10007898_00680</name>
</gene>
<dbReference type="PANTHER" id="PTHR37984">
    <property type="entry name" value="PROTEIN CBG26694"/>
    <property type="match status" value="1"/>
</dbReference>
<dbReference type="InterPro" id="IPR050951">
    <property type="entry name" value="Retrovirus_Pol_polyprotein"/>
</dbReference>
<dbReference type="PROSITE" id="PS50994">
    <property type="entry name" value="INTEGRASE"/>
    <property type="match status" value="1"/>
</dbReference>
<dbReference type="PANTHER" id="PTHR37984:SF5">
    <property type="entry name" value="PROTEIN NYNRIN-LIKE"/>
    <property type="match status" value="1"/>
</dbReference>
<dbReference type="InterPro" id="IPR036397">
    <property type="entry name" value="RNaseH_sf"/>
</dbReference>
<evidence type="ECO:0000313" key="3">
    <source>
        <dbReference type="Proteomes" id="UP001156627"/>
    </source>
</evidence>
<evidence type="ECO:0000313" key="2">
    <source>
        <dbReference type="EMBL" id="GLQ86502.1"/>
    </source>
</evidence>
<dbReference type="Gene3D" id="3.30.420.10">
    <property type="entry name" value="Ribonuclease H-like superfamily/Ribonuclease H"/>
    <property type="match status" value="1"/>
</dbReference>
<dbReference type="InterPro" id="IPR012337">
    <property type="entry name" value="RNaseH-like_sf"/>
</dbReference>
<name>A0ABQ5X5K5_9GAMM</name>
<accession>A0ABQ5X5K5</accession>
<dbReference type="InterPro" id="IPR001584">
    <property type="entry name" value="Integrase_cat-core"/>
</dbReference>
<evidence type="ECO:0000259" key="1">
    <source>
        <dbReference type="PROSITE" id="PS50994"/>
    </source>
</evidence>
<sequence>MVDEVIRIHQETGFGSRKVTATFNGLHKAKVGVSVGKSFVAEQIRAHRYQALQLSKQYKHRRPLPLPRNHTWGVDMTGAEDIHGTSHTIVGMIDAGSRMALAMHTIRQRSALALLEAIIAAAKVHGLPCIIKTDNEACFTSRIFRFGLMCLGIRHQRSRPGSPWQNGRIERLFGTLKEKLDRLTVYHGLGLNQALDEFRFWYNCIRPHQHLDGWTPWEAWHGVNPSTHAPKSVVRFVAWDGLLRGYHVRR</sequence>
<proteinExistence type="predicted"/>
<dbReference type="Pfam" id="PF13683">
    <property type="entry name" value="rve_3"/>
    <property type="match status" value="1"/>
</dbReference>
<protein>
    <recommendedName>
        <fullName evidence="1">Integrase catalytic domain-containing protein</fullName>
    </recommendedName>
</protein>
<feature type="domain" description="Integrase catalytic" evidence="1">
    <location>
        <begin position="61"/>
        <end position="224"/>
    </location>
</feature>
<comment type="caution">
    <text evidence="2">The sequence shown here is derived from an EMBL/GenBank/DDBJ whole genome shotgun (WGS) entry which is preliminary data.</text>
</comment>
<dbReference type="SUPFAM" id="SSF53098">
    <property type="entry name" value="Ribonuclease H-like"/>
    <property type="match status" value="1"/>
</dbReference>
<reference evidence="3" key="1">
    <citation type="journal article" date="2019" name="Int. J. Syst. Evol. Microbiol.">
        <title>The Global Catalogue of Microorganisms (GCM) 10K type strain sequencing project: providing services to taxonomists for standard genome sequencing and annotation.</title>
        <authorList>
            <consortium name="The Broad Institute Genomics Platform"/>
            <consortium name="The Broad Institute Genome Sequencing Center for Infectious Disease"/>
            <person name="Wu L."/>
            <person name="Ma J."/>
        </authorList>
    </citation>
    <scope>NUCLEOTIDE SEQUENCE [LARGE SCALE GENOMIC DNA]</scope>
    <source>
        <strain evidence="3">NBRC 111981</strain>
    </source>
</reference>
<organism evidence="2 3">
    <name type="scientific">Dyella flagellata</name>
    <dbReference type="NCBI Taxonomy" id="1867833"/>
    <lineage>
        <taxon>Bacteria</taxon>
        <taxon>Pseudomonadati</taxon>
        <taxon>Pseudomonadota</taxon>
        <taxon>Gammaproteobacteria</taxon>
        <taxon>Lysobacterales</taxon>
        <taxon>Rhodanobacteraceae</taxon>
        <taxon>Dyella</taxon>
    </lineage>
</organism>
<dbReference type="Proteomes" id="UP001156627">
    <property type="component" value="Unassembled WGS sequence"/>
</dbReference>